<sequence length="181" mass="20192">MNKLKVSISARLYDHHGHLVRKYRPKAAHSFLAQFIEYLYIQMSQTQTDVTKTDGSDYNVIPAILNLSVNAPASDLNYGLLIGSGTDPVTIDDYVLQSQITSDLTVLAHTFSLSYPSSNTRRLSISRTFTNTSLSPMSIEEVVLYTIYAGLMYFCLDRTLYSVSIPASSSLTLTYRIDVSI</sequence>
<dbReference type="EMBL" id="BARV01000196">
    <property type="protein sequence ID" value="GAH94903.1"/>
    <property type="molecule type" value="Genomic_DNA"/>
</dbReference>
<evidence type="ECO:0000313" key="1">
    <source>
        <dbReference type="EMBL" id="GAH94903.1"/>
    </source>
</evidence>
<name>X1LL99_9ZZZZ</name>
<gene>
    <name evidence="1" type="ORF">S06H3_00899</name>
</gene>
<reference evidence="1" key="1">
    <citation type="journal article" date="2014" name="Front. Microbiol.">
        <title>High frequency of phylogenetically diverse reductive dehalogenase-homologous genes in deep subseafloor sedimentary metagenomes.</title>
        <authorList>
            <person name="Kawai M."/>
            <person name="Futagami T."/>
            <person name="Toyoda A."/>
            <person name="Takaki Y."/>
            <person name="Nishi S."/>
            <person name="Hori S."/>
            <person name="Arai W."/>
            <person name="Tsubouchi T."/>
            <person name="Morono Y."/>
            <person name="Uchiyama I."/>
            <person name="Ito T."/>
            <person name="Fujiyama A."/>
            <person name="Inagaki F."/>
            <person name="Takami H."/>
        </authorList>
    </citation>
    <scope>NUCLEOTIDE SEQUENCE</scope>
    <source>
        <strain evidence="1">Expedition CK06-06</strain>
    </source>
</reference>
<dbReference type="AlphaFoldDB" id="X1LL99"/>
<protein>
    <submittedName>
        <fullName evidence="1">Uncharacterized protein</fullName>
    </submittedName>
</protein>
<organism evidence="1">
    <name type="scientific">marine sediment metagenome</name>
    <dbReference type="NCBI Taxonomy" id="412755"/>
    <lineage>
        <taxon>unclassified sequences</taxon>
        <taxon>metagenomes</taxon>
        <taxon>ecological metagenomes</taxon>
    </lineage>
</organism>
<comment type="caution">
    <text evidence="1">The sequence shown here is derived from an EMBL/GenBank/DDBJ whole genome shotgun (WGS) entry which is preliminary data.</text>
</comment>
<accession>X1LL99</accession>
<proteinExistence type="predicted"/>